<keyword evidence="12" id="KW-0614">Plasmid</keyword>
<reference evidence="12 13" key="1">
    <citation type="submission" date="2019-10" db="EMBL/GenBank/DDBJ databases">
        <title>Complete genome sequences for adaption low water activity.</title>
        <authorList>
            <person name="Zhao L."/>
            <person name="Zhong J."/>
        </authorList>
    </citation>
    <scope>NUCLEOTIDE SEQUENCE [LARGE SCALE GENOMIC DNA]</scope>
    <source>
        <strain evidence="12 13">FDU301</strain>
        <plasmid evidence="13">pfdu301b</plasmid>
    </source>
</reference>
<dbReference type="InterPro" id="IPR029044">
    <property type="entry name" value="Nucleotide-diphossugar_trans"/>
</dbReference>
<evidence type="ECO:0000256" key="2">
    <source>
        <dbReference type="ARBA" id="ARBA00010480"/>
    </source>
</evidence>
<dbReference type="Proteomes" id="UP000501076">
    <property type="component" value="Plasmid pFDU301B"/>
</dbReference>
<sequence length="299" mass="33201">MKGILLAGGNGTRLYPLTRATNKHLMSIYDKPMIFYPLSTLMLAGIKEIALISSPKYLPLYKELLGDGKQLGISLTYIEQEKPEGIAQAFLLAEEFIGNDTVCLTLGDNIFYGDGFSKLLKECATLDKGGIVFGYHVNDPERYGVVDFDEKGNVIDIQEKPSIPKSNYAVPGIYFYDNSIIEISKSLKPSERGELEITDVNLAYLHRGELQVKIFGRGSAWLDTGTPESLLDASNFVGTLEKRQGNKIACLEEIAYKMGFISLDMLVQNISKMPKGEYKNYLVQLLESEQTNLVLATTV</sequence>
<evidence type="ECO:0000256" key="10">
    <source>
        <dbReference type="RuleBase" id="RU003706"/>
    </source>
</evidence>
<feature type="domain" description="Nucleotidyl transferase" evidence="11">
    <location>
        <begin position="2"/>
        <end position="237"/>
    </location>
</feature>
<dbReference type="PANTHER" id="PTHR43532:SF1">
    <property type="entry name" value="GLUCOSE-1-PHOSPHATE THYMIDYLYLTRANSFERASE 1"/>
    <property type="match status" value="1"/>
</dbReference>
<geneLocation type="plasmid" evidence="13">
    <name>pfdu301b</name>
</geneLocation>
<comment type="similarity">
    <text evidence="2 10">Belongs to the glucose-1-phosphate thymidylyltransferase family.</text>
</comment>
<gene>
    <name evidence="12" type="primary">rfbA</name>
    <name evidence="12" type="ORF">FDZ14_33530</name>
</gene>
<name>A0A6M6E904_PRIMG</name>
<keyword evidence="6 10" id="KW-0548">Nucleotidyltransferase</keyword>
<dbReference type="PANTHER" id="PTHR43532">
    <property type="entry name" value="GLUCOSE-1-PHOSPHATE THYMIDYLYLTRANSFERASE"/>
    <property type="match status" value="1"/>
</dbReference>
<proteinExistence type="inferred from homology"/>
<dbReference type="AlphaFoldDB" id="A0A6M6E904"/>
<protein>
    <recommendedName>
        <fullName evidence="4 10">Glucose-1-phosphate thymidylyltransferase</fullName>
        <ecNumber evidence="3 10">2.7.7.24</ecNumber>
    </recommendedName>
</protein>
<organism evidence="12 13">
    <name type="scientific">Priestia megaterium</name>
    <name type="common">Bacillus megaterium</name>
    <dbReference type="NCBI Taxonomy" id="1404"/>
    <lineage>
        <taxon>Bacteria</taxon>
        <taxon>Bacillati</taxon>
        <taxon>Bacillota</taxon>
        <taxon>Bacilli</taxon>
        <taxon>Bacillales</taxon>
        <taxon>Bacillaceae</taxon>
        <taxon>Priestia</taxon>
    </lineage>
</organism>
<evidence type="ECO:0000256" key="3">
    <source>
        <dbReference type="ARBA" id="ARBA00012461"/>
    </source>
</evidence>
<comment type="function">
    <text evidence="10">Catalyzes the formation of dTDP-glucose, from dTTP and glucose 1-phosphate, as well as its pyrophosphorolysis.</text>
</comment>
<accession>A0A6M6E904</accession>
<comment type="cofactor">
    <cofactor evidence="1">
        <name>Mg(2+)</name>
        <dbReference type="ChEBI" id="CHEBI:18420"/>
    </cofactor>
</comment>
<dbReference type="Gene3D" id="3.90.550.10">
    <property type="entry name" value="Spore Coat Polysaccharide Biosynthesis Protein SpsA, Chain A"/>
    <property type="match status" value="1"/>
</dbReference>
<keyword evidence="5 10" id="KW-0808">Transferase</keyword>
<dbReference type="Pfam" id="PF00483">
    <property type="entry name" value="NTP_transferase"/>
    <property type="match status" value="1"/>
</dbReference>
<dbReference type="EMBL" id="CP045274">
    <property type="protein sequence ID" value="QJX81037.1"/>
    <property type="molecule type" value="Genomic_DNA"/>
</dbReference>
<keyword evidence="7 10" id="KW-0479">Metal-binding</keyword>
<evidence type="ECO:0000256" key="9">
    <source>
        <dbReference type="ARBA" id="ARBA00049336"/>
    </source>
</evidence>
<dbReference type="GO" id="GO:0008879">
    <property type="term" value="F:glucose-1-phosphate thymidylyltransferase activity"/>
    <property type="evidence" value="ECO:0007669"/>
    <property type="project" value="UniProtKB-EC"/>
</dbReference>
<evidence type="ECO:0000313" key="12">
    <source>
        <dbReference type="EMBL" id="QJX81037.1"/>
    </source>
</evidence>
<dbReference type="EC" id="2.7.7.24" evidence="3 10"/>
<evidence type="ECO:0000256" key="6">
    <source>
        <dbReference type="ARBA" id="ARBA00022695"/>
    </source>
</evidence>
<evidence type="ECO:0000256" key="8">
    <source>
        <dbReference type="ARBA" id="ARBA00022842"/>
    </source>
</evidence>
<dbReference type="RefSeq" id="WP_171779042.1">
    <property type="nucleotide sequence ID" value="NZ_CP045274.1"/>
</dbReference>
<evidence type="ECO:0000259" key="11">
    <source>
        <dbReference type="Pfam" id="PF00483"/>
    </source>
</evidence>
<dbReference type="InterPro" id="IPR005835">
    <property type="entry name" value="NTP_transferase_dom"/>
</dbReference>
<evidence type="ECO:0000256" key="1">
    <source>
        <dbReference type="ARBA" id="ARBA00001946"/>
    </source>
</evidence>
<comment type="catalytic activity">
    <reaction evidence="9 10">
        <text>dTTP + alpha-D-glucose 1-phosphate + H(+) = dTDP-alpha-D-glucose + diphosphate</text>
        <dbReference type="Rhea" id="RHEA:15225"/>
        <dbReference type="ChEBI" id="CHEBI:15378"/>
        <dbReference type="ChEBI" id="CHEBI:33019"/>
        <dbReference type="ChEBI" id="CHEBI:37568"/>
        <dbReference type="ChEBI" id="CHEBI:57477"/>
        <dbReference type="ChEBI" id="CHEBI:58601"/>
        <dbReference type="EC" id="2.7.7.24"/>
    </reaction>
</comment>
<evidence type="ECO:0000256" key="5">
    <source>
        <dbReference type="ARBA" id="ARBA00022679"/>
    </source>
</evidence>
<dbReference type="NCBIfam" id="TIGR01207">
    <property type="entry name" value="rmlA"/>
    <property type="match status" value="1"/>
</dbReference>
<dbReference type="CDD" id="cd02538">
    <property type="entry name" value="G1P_TT_short"/>
    <property type="match status" value="1"/>
</dbReference>
<dbReference type="SUPFAM" id="SSF53448">
    <property type="entry name" value="Nucleotide-diphospho-sugar transferases"/>
    <property type="match status" value="1"/>
</dbReference>
<keyword evidence="8 10" id="KW-0460">Magnesium</keyword>
<evidence type="ECO:0000256" key="4">
    <source>
        <dbReference type="ARBA" id="ARBA00017654"/>
    </source>
</evidence>
<dbReference type="GO" id="GO:0046872">
    <property type="term" value="F:metal ion binding"/>
    <property type="evidence" value="ECO:0007669"/>
    <property type="project" value="UniProtKB-KW"/>
</dbReference>
<dbReference type="FunFam" id="3.90.550.10:FF:000023">
    <property type="entry name" value="Glucose-1-phosphate thymidylyltransferase"/>
    <property type="match status" value="1"/>
</dbReference>
<evidence type="ECO:0000313" key="13">
    <source>
        <dbReference type="Proteomes" id="UP000501076"/>
    </source>
</evidence>
<evidence type="ECO:0000256" key="7">
    <source>
        <dbReference type="ARBA" id="ARBA00022723"/>
    </source>
</evidence>
<dbReference type="InterPro" id="IPR005907">
    <property type="entry name" value="G1P_thy_trans_s"/>
</dbReference>